<comment type="caution">
    <text evidence="3">The sequence shown here is derived from an EMBL/GenBank/DDBJ whole genome shotgun (WGS) entry which is preliminary data.</text>
</comment>
<keyword evidence="4" id="KW-1185">Reference proteome</keyword>
<reference evidence="3 4" key="1">
    <citation type="submission" date="2024-03" db="EMBL/GenBank/DDBJ databases">
        <title>Human intestinal bacterial collection.</title>
        <authorList>
            <person name="Pauvert C."/>
            <person name="Hitch T.C.A."/>
            <person name="Clavel T."/>
        </authorList>
    </citation>
    <scope>NUCLEOTIDE SEQUENCE [LARGE SCALE GENOMIC DNA]</scope>
    <source>
        <strain evidence="3 4">CLA-JM-H44</strain>
    </source>
</reference>
<dbReference type="InterPro" id="IPR050194">
    <property type="entry name" value="Glycosyltransferase_grp1"/>
</dbReference>
<evidence type="ECO:0000259" key="1">
    <source>
        <dbReference type="Pfam" id="PF00534"/>
    </source>
</evidence>
<dbReference type="SUPFAM" id="SSF53756">
    <property type="entry name" value="UDP-Glycosyltransferase/glycogen phosphorylase"/>
    <property type="match status" value="1"/>
</dbReference>
<evidence type="ECO:0000313" key="3">
    <source>
        <dbReference type="EMBL" id="MEQ2439869.1"/>
    </source>
</evidence>
<feature type="domain" description="Glycosyl transferase family 1" evidence="1">
    <location>
        <begin position="195"/>
        <end position="313"/>
    </location>
</feature>
<gene>
    <name evidence="3" type="ORF">WMO26_03400</name>
</gene>
<dbReference type="Pfam" id="PF13579">
    <property type="entry name" value="Glyco_trans_4_4"/>
    <property type="match status" value="1"/>
</dbReference>
<dbReference type="RefSeq" id="WP_349218135.1">
    <property type="nucleotide sequence ID" value="NZ_JBBMFD010000003.1"/>
</dbReference>
<dbReference type="PANTHER" id="PTHR45947:SF3">
    <property type="entry name" value="SULFOQUINOVOSYL TRANSFERASE SQD2"/>
    <property type="match status" value="1"/>
</dbReference>
<evidence type="ECO:0000313" key="4">
    <source>
        <dbReference type="Proteomes" id="UP001489509"/>
    </source>
</evidence>
<accession>A0ABV1DXU4</accession>
<dbReference type="Pfam" id="PF00534">
    <property type="entry name" value="Glycos_transf_1"/>
    <property type="match status" value="1"/>
</dbReference>
<dbReference type="EMBL" id="JBBMFD010000003">
    <property type="protein sequence ID" value="MEQ2439869.1"/>
    <property type="molecule type" value="Genomic_DNA"/>
</dbReference>
<dbReference type="PANTHER" id="PTHR45947">
    <property type="entry name" value="SULFOQUINOVOSYL TRANSFERASE SQD2"/>
    <property type="match status" value="1"/>
</dbReference>
<dbReference type="InterPro" id="IPR028098">
    <property type="entry name" value="Glyco_trans_4-like_N"/>
</dbReference>
<dbReference type="CDD" id="cd03812">
    <property type="entry name" value="GT4_CapH-like"/>
    <property type="match status" value="1"/>
</dbReference>
<sequence>MNKSIRPARVLMAVGKMDRGGMETMLMNLYRCIDRDRLQFDFLCTKPGEADFDGEILALGGRIFHTSLPKQAGPKRILEEMRKVMEEEGPFAAVHAHLLFFNGFVLLAAKRAGISIRISHSHASSLLKYHSLKGKGYAAFMRRLLMKNATCLLACSRQAGIYLYGEKAVRCGRVELFANAVDVEAFAFRPQTAAELRAQFGAGEETLVIGQVGRMIPEKNHVFLLELARLLKEKGADCRFLLIGDGPLRASLAQKVALYGLGDRVIFTGLREDVDVLLQALDGFAMPSLMEGLPVALVEAQAAGLPCVVSDGVSKEADLGLSLVQFLPADNLHKKDWLKALSDCKRRPRPSLEQVRAAFARRGFEVKENVVRLYTLYQLSPQNGGGGCDQ</sequence>
<dbReference type="Proteomes" id="UP001489509">
    <property type="component" value="Unassembled WGS sequence"/>
</dbReference>
<feature type="domain" description="Glycosyltransferase subfamily 4-like N-terminal" evidence="2">
    <location>
        <begin position="20"/>
        <end position="179"/>
    </location>
</feature>
<proteinExistence type="predicted"/>
<dbReference type="InterPro" id="IPR001296">
    <property type="entry name" value="Glyco_trans_1"/>
</dbReference>
<protein>
    <submittedName>
        <fullName evidence="3">Glycosyltransferase family 1 protein</fullName>
    </submittedName>
</protein>
<name>A0ABV1DXU4_9FIRM</name>
<dbReference type="Gene3D" id="3.40.50.2000">
    <property type="entry name" value="Glycogen Phosphorylase B"/>
    <property type="match status" value="2"/>
</dbReference>
<evidence type="ECO:0000259" key="2">
    <source>
        <dbReference type="Pfam" id="PF13579"/>
    </source>
</evidence>
<organism evidence="3 4">
    <name type="scientific">Solibaculum intestinale</name>
    <dbReference type="NCBI Taxonomy" id="3133165"/>
    <lineage>
        <taxon>Bacteria</taxon>
        <taxon>Bacillati</taxon>
        <taxon>Bacillota</taxon>
        <taxon>Clostridia</taxon>
        <taxon>Eubacteriales</taxon>
        <taxon>Oscillospiraceae</taxon>
        <taxon>Solibaculum</taxon>
    </lineage>
</organism>